<organism evidence="2 3">
    <name type="scientific">Vespula maculifrons</name>
    <name type="common">Eastern yellow jacket</name>
    <name type="synonym">Wasp</name>
    <dbReference type="NCBI Taxonomy" id="7453"/>
    <lineage>
        <taxon>Eukaryota</taxon>
        <taxon>Metazoa</taxon>
        <taxon>Ecdysozoa</taxon>
        <taxon>Arthropoda</taxon>
        <taxon>Hexapoda</taxon>
        <taxon>Insecta</taxon>
        <taxon>Pterygota</taxon>
        <taxon>Neoptera</taxon>
        <taxon>Endopterygota</taxon>
        <taxon>Hymenoptera</taxon>
        <taxon>Apocrita</taxon>
        <taxon>Aculeata</taxon>
        <taxon>Vespoidea</taxon>
        <taxon>Vespidae</taxon>
        <taxon>Vespinae</taxon>
        <taxon>Vespula</taxon>
    </lineage>
</organism>
<dbReference type="Proteomes" id="UP001607303">
    <property type="component" value="Unassembled WGS sequence"/>
</dbReference>
<dbReference type="InterPro" id="IPR050359">
    <property type="entry name" value="bHLH_transcription_factors"/>
</dbReference>
<evidence type="ECO:0000313" key="3">
    <source>
        <dbReference type="Proteomes" id="UP001607303"/>
    </source>
</evidence>
<reference evidence="2 3" key="1">
    <citation type="journal article" date="2024" name="Ann. Entomol. Soc. Am.">
        <title>Genomic analyses of the southern and eastern yellowjacket wasps (Hymenoptera: Vespidae) reveal evolutionary signatures of social life.</title>
        <authorList>
            <person name="Catto M.A."/>
            <person name="Caine P.B."/>
            <person name="Orr S.E."/>
            <person name="Hunt B.G."/>
            <person name="Goodisman M.A.D."/>
        </authorList>
    </citation>
    <scope>NUCLEOTIDE SEQUENCE [LARGE SCALE GENOMIC DNA]</scope>
    <source>
        <strain evidence="2">232</strain>
        <tissue evidence="2">Head and thorax</tissue>
    </source>
</reference>
<dbReference type="PANTHER" id="PTHR19290:SF167">
    <property type="entry name" value="PROTEIN DIMMED"/>
    <property type="match status" value="1"/>
</dbReference>
<dbReference type="PROSITE" id="PS50888">
    <property type="entry name" value="BHLH"/>
    <property type="match status" value="1"/>
</dbReference>
<dbReference type="Gene3D" id="4.10.280.10">
    <property type="entry name" value="Helix-loop-helix DNA-binding domain"/>
    <property type="match status" value="1"/>
</dbReference>
<accession>A0ABD2AQJ0</accession>
<comment type="caution">
    <text evidence="2">The sequence shown here is derived from an EMBL/GenBank/DDBJ whole genome shotgun (WGS) entry which is preliminary data.</text>
</comment>
<dbReference type="SUPFAM" id="SSF47459">
    <property type="entry name" value="HLH, helix-loop-helix DNA-binding domain"/>
    <property type="match status" value="1"/>
</dbReference>
<dbReference type="InterPro" id="IPR011598">
    <property type="entry name" value="bHLH_dom"/>
</dbReference>
<dbReference type="AlphaFoldDB" id="A0ABD2AQJ0"/>
<dbReference type="PANTHER" id="PTHR19290">
    <property type="entry name" value="BASIC HELIX-LOOP-HELIX PROTEIN NEUROGENIN-RELATED"/>
    <property type="match status" value="1"/>
</dbReference>
<evidence type="ECO:0000259" key="1">
    <source>
        <dbReference type="PROSITE" id="PS50888"/>
    </source>
</evidence>
<evidence type="ECO:0000313" key="2">
    <source>
        <dbReference type="EMBL" id="KAL2722897.1"/>
    </source>
</evidence>
<keyword evidence="3" id="KW-1185">Reference proteome</keyword>
<dbReference type="EMBL" id="JAYRBN010000115">
    <property type="protein sequence ID" value="KAL2722897.1"/>
    <property type="molecule type" value="Genomic_DNA"/>
</dbReference>
<dbReference type="InterPro" id="IPR036638">
    <property type="entry name" value="HLH_DNA-bd_sf"/>
</dbReference>
<dbReference type="Pfam" id="PF00010">
    <property type="entry name" value="HLH"/>
    <property type="match status" value="1"/>
</dbReference>
<name>A0ABD2AQJ0_VESMC</name>
<protein>
    <submittedName>
        <fullName evidence="2">Protein dimmed-like</fullName>
    </submittedName>
</protein>
<feature type="domain" description="BHLH" evidence="1">
    <location>
        <begin position="39"/>
        <end position="91"/>
    </location>
</feature>
<proteinExistence type="predicted"/>
<sequence>MTLQKKSAVKANGLCYDFCQNNVKPGKTIWQIQSPLWAKRGARRGAKQAKKEIALNDAFELLREVIAHVKRKRKLSKTETLTLAKNYITALTNLIHETCGEEQPCTFVDGEYDLNSGDSIYRNSANT</sequence>
<gene>
    <name evidence="2" type="ORF">V1477_019488</name>
</gene>